<proteinExistence type="predicted"/>
<evidence type="ECO:0000313" key="2">
    <source>
        <dbReference type="EMBL" id="CAZ88257.1"/>
    </source>
</evidence>
<organism evidence="2 4">
    <name type="scientific">Thiomonas arsenitoxydans (strain DSM 22701 / CIP 110005 / 3As)</name>
    <dbReference type="NCBI Taxonomy" id="426114"/>
    <lineage>
        <taxon>Bacteria</taxon>
        <taxon>Pseudomonadati</taxon>
        <taxon>Pseudomonadota</taxon>
        <taxon>Betaproteobacteria</taxon>
        <taxon>Burkholderiales</taxon>
        <taxon>Thiomonas</taxon>
    </lineage>
</organism>
<dbReference type="KEGG" id="thi:THI_1578"/>
<dbReference type="EMBL" id="FP475956">
    <property type="protein sequence ID" value="CAZ88257.1"/>
    <property type="molecule type" value="Genomic_DNA"/>
</dbReference>
<dbReference type="eggNOG" id="ENOG5033AF2">
    <property type="taxonomic scope" value="Bacteria"/>
</dbReference>
<reference evidence="4" key="2">
    <citation type="journal article" date="2010" name="PLoS Genet.">
        <title>Structure, function, and evolution of the Thiomonas spp. genome.</title>
        <authorList>
            <person name="Arsene-Ploetze F."/>
            <person name="Koechler S."/>
            <person name="Marchal M."/>
            <person name="Coppee J.Y."/>
            <person name="Chandler M."/>
            <person name="Bonnefoy V."/>
            <person name="Brochier-Armanet C."/>
            <person name="Barakat M."/>
            <person name="Barbe V."/>
            <person name="Battaglia-Brunet F."/>
            <person name="Bruneel O."/>
            <person name="Bryan C.G."/>
            <person name="Cleiss-Arnold J."/>
            <person name="Cruveiller S."/>
            <person name="Erhardt M."/>
            <person name="Heinrich-Salmeron A."/>
            <person name="Hommais F."/>
            <person name="Joulian C."/>
            <person name="Krin E."/>
            <person name="Lieutaud A."/>
            <person name="Lievremont D."/>
            <person name="Michel C."/>
            <person name="Muller D."/>
            <person name="Ortet P."/>
            <person name="Proux C."/>
            <person name="Siguier P."/>
            <person name="Roche D."/>
            <person name="Rouy Z."/>
            <person name="Salvignol G."/>
            <person name="Slyemi D."/>
            <person name="Talla E."/>
            <person name="Weiss S."/>
            <person name="Weissenbach J."/>
            <person name="Medigue C."/>
            <person name="Bertin P.N."/>
        </authorList>
    </citation>
    <scope>NUCLEOTIDE SEQUENCE [LARGE SCALE GENOMIC DNA]</scope>
    <source>
        <strain evidence="4">DSM 22701 / CIP 110005 / 3As</strain>
    </source>
</reference>
<accession>D6CSI8</accession>
<keyword evidence="5" id="KW-1185">Reference proteome</keyword>
<sequence length="58" mass="5750">MAQRRSAVSCTQGAPAGLPCGIPGIGLLIDGAMQQAAQRGRQAWPGSAAGGINQTTSL</sequence>
<evidence type="ECO:0000256" key="1">
    <source>
        <dbReference type="SAM" id="MobiDB-lite"/>
    </source>
</evidence>
<evidence type="ECO:0000313" key="3">
    <source>
        <dbReference type="EMBL" id="CQR33772.1"/>
    </source>
</evidence>
<dbReference type="EMBL" id="CTRI01000023">
    <property type="protein sequence ID" value="CQR33772.1"/>
    <property type="molecule type" value="Genomic_DNA"/>
</dbReference>
<dbReference type="AlphaFoldDB" id="D6CSI8"/>
<dbReference type="HOGENOM" id="CLU_211107_0_0_4"/>
<reference evidence="2" key="3">
    <citation type="submission" date="2010-07" db="EMBL/GenBank/DDBJ databases">
        <authorList>
            <person name="Genoscope - CEA"/>
        </authorList>
    </citation>
    <scope>NUCLEOTIDE SEQUENCE</scope>
    <source>
        <strain evidence="2">3As</strain>
    </source>
</reference>
<dbReference type="Proteomes" id="UP000002372">
    <property type="component" value="Chromosome"/>
</dbReference>
<evidence type="ECO:0000313" key="5">
    <source>
        <dbReference type="Proteomes" id="UP000078599"/>
    </source>
</evidence>
<feature type="region of interest" description="Disordered" evidence="1">
    <location>
        <begin position="38"/>
        <end position="58"/>
    </location>
</feature>
<evidence type="ECO:0000313" key="4">
    <source>
        <dbReference type="Proteomes" id="UP000002372"/>
    </source>
</evidence>
<reference evidence="3 5" key="4">
    <citation type="submission" date="2015-03" db="EMBL/GenBank/DDBJ databases">
        <authorList>
            <person name="Regsiter A."/>
            <person name="william w."/>
        </authorList>
    </citation>
    <scope>NUCLEOTIDE SEQUENCE [LARGE SCALE GENOMIC DNA]</scope>
    <source>
        <strain evidence="3 5">CB1</strain>
    </source>
</reference>
<protein>
    <submittedName>
        <fullName evidence="2">Uncharacterized protein</fullName>
    </submittedName>
</protein>
<name>D6CSI8_THIA3</name>
<reference key="1">
    <citation type="submission" date="2009-07" db="EMBL/GenBank/DDBJ databases">
        <authorList>
            <person name="Genoscope - CEA"/>
        </authorList>
    </citation>
    <scope>NUCLEOTIDE SEQUENCE</scope>
    <source>
        <strain>3As</strain>
    </source>
</reference>
<dbReference type="Proteomes" id="UP000078599">
    <property type="component" value="Unassembled WGS sequence"/>
</dbReference>
<gene>
    <name evidence="2" type="ordered locus">THI_1578</name>
    <name evidence="3" type="ORF">THICB1_30229</name>
</gene>